<name>A0A8J3EW31_9ACTN</name>
<dbReference type="CDD" id="cd12119">
    <property type="entry name" value="ttLC_FACS_AlkK_like"/>
    <property type="match status" value="1"/>
</dbReference>
<gene>
    <name evidence="5" type="ORF">GCM10011354_34020</name>
</gene>
<dbReference type="AlphaFoldDB" id="A0A8J3EW31"/>
<comment type="similarity">
    <text evidence="1">Belongs to the ATP-dependent AMP-binding enzyme family.</text>
</comment>
<feature type="domain" description="AMP-binding enzyme C-terminal" evidence="4">
    <location>
        <begin position="446"/>
        <end position="520"/>
    </location>
</feature>
<keyword evidence="6" id="KW-1185">Reference proteome</keyword>
<dbReference type="SUPFAM" id="SSF56801">
    <property type="entry name" value="Acetyl-CoA synthetase-like"/>
    <property type="match status" value="1"/>
</dbReference>
<evidence type="ECO:0000256" key="2">
    <source>
        <dbReference type="ARBA" id="ARBA00022598"/>
    </source>
</evidence>
<proteinExistence type="inferred from homology"/>
<dbReference type="Pfam" id="PF00501">
    <property type="entry name" value="AMP-binding"/>
    <property type="match status" value="1"/>
</dbReference>
<dbReference type="PROSITE" id="PS00455">
    <property type="entry name" value="AMP_BINDING"/>
    <property type="match status" value="1"/>
</dbReference>
<dbReference type="Proteomes" id="UP000650511">
    <property type="component" value="Unassembled WGS sequence"/>
</dbReference>
<dbReference type="InterPro" id="IPR042099">
    <property type="entry name" value="ANL_N_sf"/>
</dbReference>
<dbReference type="RefSeq" id="WP_130648865.1">
    <property type="nucleotide sequence ID" value="NZ_BMHA01000015.1"/>
</dbReference>
<dbReference type="InterPro" id="IPR000873">
    <property type="entry name" value="AMP-dep_synth/lig_dom"/>
</dbReference>
<evidence type="ECO:0000259" key="4">
    <source>
        <dbReference type="Pfam" id="PF13193"/>
    </source>
</evidence>
<dbReference type="PANTHER" id="PTHR43767:SF11">
    <property type="entry name" value="MEDIUM-CHAIN-FATTY-ACID--COA LIGASE"/>
    <property type="match status" value="1"/>
</dbReference>
<feature type="domain" description="AMP-dependent synthetase/ligase" evidence="3">
    <location>
        <begin position="25"/>
        <end position="394"/>
    </location>
</feature>
<dbReference type="InterPro" id="IPR025110">
    <property type="entry name" value="AMP-bd_C"/>
</dbReference>
<keyword evidence="2" id="KW-0436">Ligase</keyword>
<dbReference type="EMBL" id="BMHA01000015">
    <property type="protein sequence ID" value="GGI09427.1"/>
    <property type="molecule type" value="Genomic_DNA"/>
</dbReference>
<evidence type="ECO:0000259" key="3">
    <source>
        <dbReference type="Pfam" id="PF00501"/>
    </source>
</evidence>
<reference evidence="5" key="1">
    <citation type="journal article" date="2014" name="Int. J. Syst. Evol. Microbiol.">
        <title>Complete genome sequence of Corynebacterium casei LMG S-19264T (=DSM 44701T), isolated from a smear-ripened cheese.</title>
        <authorList>
            <consortium name="US DOE Joint Genome Institute (JGI-PGF)"/>
            <person name="Walter F."/>
            <person name="Albersmeier A."/>
            <person name="Kalinowski J."/>
            <person name="Ruckert C."/>
        </authorList>
    </citation>
    <scope>NUCLEOTIDE SEQUENCE</scope>
    <source>
        <strain evidence="5">CGMCC 1.14988</strain>
    </source>
</reference>
<evidence type="ECO:0000313" key="6">
    <source>
        <dbReference type="Proteomes" id="UP000650511"/>
    </source>
</evidence>
<evidence type="ECO:0000256" key="1">
    <source>
        <dbReference type="ARBA" id="ARBA00006432"/>
    </source>
</evidence>
<dbReference type="FunFam" id="3.30.300.30:FF:000008">
    <property type="entry name" value="2,3-dihydroxybenzoate-AMP ligase"/>
    <property type="match status" value="1"/>
</dbReference>
<dbReference type="Gene3D" id="3.30.300.30">
    <property type="match status" value="1"/>
</dbReference>
<dbReference type="Gene3D" id="3.40.50.12780">
    <property type="entry name" value="N-terminal domain of ligase-like"/>
    <property type="match status" value="1"/>
</dbReference>
<dbReference type="Pfam" id="PF13193">
    <property type="entry name" value="AMP-binding_C"/>
    <property type="match status" value="1"/>
</dbReference>
<accession>A0A8J3EW31</accession>
<sequence length="542" mass="59294">MVRSTMMDHPLTLTQVLEHGRKVHGRAKIVTWQGDHAREVTFTDTYERMGRLARGLASLGVGEGDVVGTFCWNSQEHFEAYFAIPCMGAVLHMLNIRLFPDQLAYVVNDGGDRVVIVDDTLVPALARVLDEIPQVEHFVVVGDGDASALPAEKVVRYDDLLAAQEPGHDWPELDERQAAAMCYTSGTTGNPKGVVYSHRSNWTHTFGAAVGGLGISDRDRLLLVVPQFHANAWGLVYLGWMLGADILQPAQYLQPEPLVAFIEDQRPTCSAAVPTVWNGVLQYGMQTDIDLSSLDWVVVGGSAVPRALIEAYETRWGVEIVQAWGMTEMSPLGAVANPPAGTDPQESIDWRAKTGRVAPGVDTRIVDPHGTELPWDGTAMGEIQVRGPWIAASYHGEADDADRFTADGWLRTGDVGTIDDRGFLQIVDRTKDVIKSGGEWISSVDLENAIMGHADVVEAAVIGVPDERWDERPLAAVVLRAGATTTAEELNAYLADRVAKWWLPERYTFVTEIPKTSVGKFSKKDLRGSFETGDLEVVRADG</sequence>
<dbReference type="InterPro" id="IPR045851">
    <property type="entry name" value="AMP-bd_C_sf"/>
</dbReference>
<dbReference type="OrthoDB" id="9803968at2"/>
<organism evidence="5 6">
    <name type="scientific">Egicoccus halophilus</name>
    <dbReference type="NCBI Taxonomy" id="1670830"/>
    <lineage>
        <taxon>Bacteria</taxon>
        <taxon>Bacillati</taxon>
        <taxon>Actinomycetota</taxon>
        <taxon>Nitriliruptoria</taxon>
        <taxon>Egicoccales</taxon>
        <taxon>Egicoccaceae</taxon>
        <taxon>Egicoccus</taxon>
    </lineage>
</organism>
<protein>
    <submittedName>
        <fullName evidence="5">Fatty-acyl-CoA synthase</fullName>
    </submittedName>
</protein>
<dbReference type="InterPro" id="IPR020845">
    <property type="entry name" value="AMP-binding_CS"/>
</dbReference>
<comment type="caution">
    <text evidence="5">The sequence shown here is derived from an EMBL/GenBank/DDBJ whole genome shotgun (WGS) entry which is preliminary data.</text>
</comment>
<dbReference type="NCBIfam" id="NF004837">
    <property type="entry name" value="PRK06187.1"/>
    <property type="match status" value="1"/>
</dbReference>
<dbReference type="PANTHER" id="PTHR43767">
    <property type="entry name" value="LONG-CHAIN-FATTY-ACID--COA LIGASE"/>
    <property type="match status" value="1"/>
</dbReference>
<evidence type="ECO:0000313" key="5">
    <source>
        <dbReference type="EMBL" id="GGI09427.1"/>
    </source>
</evidence>
<dbReference type="InterPro" id="IPR050237">
    <property type="entry name" value="ATP-dep_AMP-bd_enzyme"/>
</dbReference>
<reference evidence="5" key="2">
    <citation type="submission" date="2020-09" db="EMBL/GenBank/DDBJ databases">
        <authorList>
            <person name="Sun Q."/>
            <person name="Zhou Y."/>
        </authorList>
    </citation>
    <scope>NUCLEOTIDE SEQUENCE</scope>
    <source>
        <strain evidence="5">CGMCC 1.14988</strain>
    </source>
</reference>
<dbReference type="GO" id="GO:0016877">
    <property type="term" value="F:ligase activity, forming carbon-sulfur bonds"/>
    <property type="evidence" value="ECO:0007669"/>
    <property type="project" value="UniProtKB-ARBA"/>
</dbReference>